<evidence type="ECO:0000313" key="1">
    <source>
        <dbReference type="EMBL" id="EJI83922.1"/>
    </source>
</evidence>
<dbReference type="PATRIC" id="fig|1197174.4.peg.3060"/>
<protein>
    <submittedName>
        <fullName evidence="1">Uncharacterized protein</fullName>
    </submittedName>
</protein>
<sequence>MLAVPETRPAMLAIARNHYTLSFFIGLTLSRTAFIRASNA</sequence>
<reference evidence="1 2" key="1">
    <citation type="journal article" date="2012" name="J. Bacteriol.">
        <title>Genome Sequence of Pectin-Degrading Alishewanella aestuarii Strain B11T, Isolated from Tidal Flat Sediment.</title>
        <authorList>
            <person name="Jung J."/>
            <person name="Choi S."/>
            <person name="Chun J."/>
            <person name="Park W."/>
        </authorList>
    </citation>
    <scope>NUCLEOTIDE SEQUENCE [LARGE SCALE GENOMIC DNA]</scope>
    <source>
        <strain evidence="1 2">B11</strain>
    </source>
</reference>
<comment type="caution">
    <text evidence="1">The sequence shown here is derived from an EMBL/GenBank/DDBJ whole genome shotgun (WGS) entry which is preliminary data.</text>
</comment>
<keyword evidence="2" id="KW-1185">Reference proteome</keyword>
<accession>J2IA31</accession>
<name>J2IA31_9ALTE</name>
<dbReference type="Proteomes" id="UP000012043">
    <property type="component" value="Unassembled WGS sequence"/>
</dbReference>
<evidence type="ECO:0000313" key="2">
    <source>
        <dbReference type="Proteomes" id="UP000012043"/>
    </source>
</evidence>
<dbReference type="AlphaFoldDB" id="J2IA31"/>
<dbReference type="EMBL" id="ALAB01000041">
    <property type="protein sequence ID" value="EJI83922.1"/>
    <property type="molecule type" value="Genomic_DNA"/>
</dbReference>
<proteinExistence type="predicted"/>
<gene>
    <name evidence="1" type="ORF">AEST_31280</name>
</gene>
<organism evidence="1 2">
    <name type="scientific">Alishewanella aestuarii B11</name>
    <dbReference type="NCBI Taxonomy" id="1197174"/>
    <lineage>
        <taxon>Bacteria</taxon>
        <taxon>Pseudomonadati</taxon>
        <taxon>Pseudomonadota</taxon>
        <taxon>Gammaproteobacteria</taxon>
        <taxon>Alteromonadales</taxon>
        <taxon>Alteromonadaceae</taxon>
        <taxon>Alishewanella</taxon>
    </lineage>
</organism>